<evidence type="ECO:0000313" key="2">
    <source>
        <dbReference type="EMBL" id="TKA63987.1"/>
    </source>
</evidence>
<dbReference type="EMBL" id="NAJN01001327">
    <property type="protein sequence ID" value="TKA63987.1"/>
    <property type="molecule type" value="Genomic_DNA"/>
</dbReference>
<comment type="caution">
    <text evidence="2">The sequence shown here is derived from an EMBL/GenBank/DDBJ whole genome shotgun (WGS) entry which is preliminary data.</text>
</comment>
<keyword evidence="3" id="KW-1185">Reference proteome</keyword>
<sequence length="163" mass="18349">MGFRDHNKDTRKNPNSLLRNGSPFCALVVNTEQFPVEHHHPNQSPLERYEDAVGTTRPRLTIPHEVFALTLSSAGYNASSTDLAIDKTWLRSVNTPTSSTMAAIDKSLLARSEAQLHQLVKRKNWAARQPGVILVFCIIAAIVILLTSIFFYRKLQARRRARA</sequence>
<organism evidence="2 3">
    <name type="scientific">Cryomyces minteri</name>
    <dbReference type="NCBI Taxonomy" id="331657"/>
    <lineage>
        <taxon>Eukaryota</taxon>
        <taxon>Fungi</taxon>
        <taxon>Dikarya</taxon>
        <taxon>Ascomycota</taxon>
        <taxon>Pezizomycotina</taxon>
        <taxon>Dothideomycetes</taxon>
        <taxon>Dothideomycetes incertae sedis</taxon>
        <taxon>Cryomyces</taxon>
    </lineage>
</organism>
<accession>A0A4U0WMD8</accession>
<reference evidence="2 3" key="1">
    <citation type="submission" date="2017-03" db="EMBL/GenBank/DDBJ databases">
        <title>Genomes of endolithic fungi from Antarctica.</title>
        <authorList>
            <person name="Coleine C."/>
            <person name="Masonjones S."/>
            <person name="Stajich J.E."/>
        </authorList>
    </citation>
    <scope>NUCLEOTIDE SEQUENCE [LARGE SCALE GENOMIC DNA]</scope>
    <source>
        <strain evidence="2 3">CCFEE 5187</strain>
    </source>
</reference>
<protein>
    <submittedName>
        <fullName evidence="2">Uncharacterized protein</fullName>
    </submittedName>
</protein>
<dbReference type="AlphaFoldDB" id="A0A4U0WMD8"/>
<dbReference type="OrthoDB" id="5402816at2759"/>
<feature type="transmembrane region" description="Helical" evidence="1">
    <location>
        <begin position="131"/>
        <end position="152"/>
    </location>
</feature>
<name>A0A4U0WMD8_9PEZI</name>
<keyword evidence="1" id="KW-0812">Transmembrane</keyword>
<dbReference type="Proteomes" id="UP000308768">
    <property type="component" value="Unassembled WGS sequence"/>
</dbReference>
<dbReference type="STRING" id="331657.A0A4U0WMD8"/>
<evidence type="ECO:0000313" key="3">
    <source>
        <dbReference type="Proteomes" id="UP000308768"/>
    </source>
</evidence>
<evidence type="ECO:0000256" key="1">
    <source>
        <dbReference type="SAM" id="Phobius"/>
    </source>
</evidence>
<keyword evidence="1" id="KW-0472">Membrane</keyword>
<proteinExistence type="predicted"/>
<keyword evidence="1" id="KW-1133">Transmembrane helix</keyword>
<gene>
    <name evidence="2" type="ORF">B0A49_10118</name>
</gene>